<dbReference type="Proteomes" id="UP000001734">
    <property type="component" value="Chromosome"/>
</dbReference>
<dbReference type="EMBL" id="CP000964">
    <property type="protein sequence ID" value="ACI09125.1"/>
    <property type="molecule type" value="Genomic_DNA"/>
</dbReference>
<evidence type="ECO:0000313" key="2">
    <source>
        <dbReference type="Proteomes" id="UP000001734"/>
    </source>
</evidence>
<dbReference type="HOGENOM" id="CLU_3044360_0_0_6"/>
<accession>B5XSH6</accession>
<protein>
    <submittedName>
        <fullName evidence="1">Uncharacterized protein</fullName>
    </submittedName>
</protein>
<name>B5XSH6_KLEV3</name>
<evidence type="ECO:0000313" key="1">
    <source>
        <dbReference type="EMBL" id="ACI09125.1"/>
    </source>
</evidence>
<dbReference type="BioCyc" id="KPNE507522:GI0B-3336-MONOMER"/>
<dbReference type="KEGG" id="kpe:KPK_3351"/>
<gene>
    <name evidence="1" type="ordered locus">KPK_3351</name>
</gene>
<dbReference type="AlphaFoldDB" id="B5XSH6"/>
<sequence length="54" mass="6473">MFHYLFYNKFKINKLNLFSKINFLYFNLKTITCQIPTLVETVSDDRFPIPGKPI</sequence>
<proteinExistence type="predicted"/>
<organism evidence="1 2">
    <name type="scientific">Klebsiella variicola (strain 342)</name>
    <name type="common">Klebsiella pneumoniae</name>
    <dbReference type="NCBI Taxonomy" id="507522"/>
    <lineage>
        <taxon>Bacteria</taxon>
        <taxon>Pseudomonadati</taxon>
        <taxon>Pseudomonadota</taxon>
        <taxon>Gammaproteobacteria</taxon>
        <taxon>Enterobacterales</taxon>
        <taxon>Enterobacteriaceae</taxon>
        <taxon>Klebsiella/Raoultella group</taxon>
        <taxon>Klebsiella</taxon>
        <taxon>Klebsiella pneumoniae complex</taxon>
    </lineage>
</organism>
<reference evidence="1 2" key="1">
    <citation type="journal article" date="2008" name="PLoS Genet.">
        <title>Complete genome sequence of the N2-fixing broad host range endophyte Klebsiella pneumoniae 342 and virulence predictions verified in mice.</title>
        <authorList>
            <person name="Fouts D.E."/>
            <person name="Tyler H.L."/>
            <person name="DeBoy R.T."/>
            <person name="Daugherty S."/>
            <person name="Ren Q."/>
            <person name="Badger J.H."/>
            <person name="Durkin A.S."/>
            <person name="Huot H."/>
            <person name="Shrivastava S."/>
            <person name="Kothari S."/>
            <person name="Dodson R.J."/>
            <person name="Mohamoud Y."/>
            <person name="Khouri H."/>
            <person name="Roesch L.F."/>
            <person name="Krogfelt K.A."/>
            <person name="Struve C."/>
            <person name="Triplett E.W."/>
            <person name="Methe B.A."/>
        </authorList>
    </citation>
    <scope>NUCLEOTIDE SEQUENCE [LARGE SCALE GENOMIC DNA]</scope>
    <source>
        <strain evidence="1 2">342</strain>
    </source>
</reference>